<sequence length="129" mass="13729">MKRFVVASLSGSLLLSATTFAQYTGPAQEAAAGTGYQGPSSIPTMTAAQLVAEGRDDQYARLQGNIVSHDGGHEYTFADSSGRVTVEIAGNRFPAGQPIAADQRVELVVEVDKDVLGTEFEVEKIRVLR</sequence>
<dbReference type="SUPFAM" id="SSF101756">
    <property type="entry name" value="Hypothetical protein YgiW"/>
    <property type="match status" value="1"/>
</dbReference>
<dbReference type="Gene3D" id="2.40.50.200">
    <property type="entry name" value="Bacterial OB-fold"/>
    <property type="match status" value="1"/>
</dbReference>
<organism evidence="3 4">
    <name type="scientific">Noviluteimonas caseinilytica</name>
    <dbReference type="NCBI Taxonomy" id="2675101"/>
    <lineage>
        <taxon>Bacteria</taxon>
        <taxon>Pseudomonadati</taxon>
        <taxon>Pseudomonadota</taxon>
        <taxon>Gammaproteobacteria</taxon>
        <taxon>Lysobacterales</taxon>
        <taxon>Lysobacteraceae</taxon>
        <taxon>Noviluteimonas</taxon>
    </lineage>
</organism>
<gene>
    <name evidence="3" type="ORF">LYSCAS_19700</name>
</gene>
<keyword evidence="1 2" id="KW-0732">Signal</keyword>
<dbReference type="Pfam" id="PF04076">
    <property type="entry name" value="BOF"/>
    <property type="match status" value="1"/>
</dbReference>
<dbReference type="NCBIfam" id="NF033674">
    <property type="entry name" value="stress_OB_fold"/>
    <property type="match status" value="1"/>
</dbReference>
<proteinExistence type="predicted"/>
<dbReference type="PANTHER" id="PTHR36571">
    <property type="entry name" value="PROTEIN YGIW"/>
    <property type="match status" value="1"/>
</dbReference>
<evidence type="ECO:0000313" key="4">
    <source>
        <dbReference type="Proteomes" id="UP000681317"/>
    </source>
</evidence>
<evidence type="ECO:0008006" key="5">
    <source>
        <dbReference type="Google" id="ProtNLM"/>
    </source>
</evidence>
<name>A0ABM7Q6R5_9GAMM</name>
<dbReference type="Proteomes" id="UP000681317">
    <property type="component" value="Chromosome"/>
</dbReference>
<keyword evidence="4" id="KW-1185">Reference proteome</keyword>
<reference evidence="3 4" key="1">
    <citation type="submission" date="2021-03" db="EMBL/GenBank/DDBJ databases">
        <title>Complete Genome Sequences of Two Lysobacter Strains Isolated from Sea Water (Lysobacter caseinilyticus) and Soil (Lysobacter helvus) in South Korea.</title>
        <authorList>
            <person name="Watanabe Y."/>
            <person name="Arakawa K."/>
        </authorList>
    </citation>
    <scope>NUCLEOTIDE SEQUENCE [LARGE SCALE GENOMIC DNA]</scope>
    <source>
        <strain evidence="3 4">KVB24</strain>
    </source>
</reference>
<dbReference type="EMBL" id="AP024545">
    <property type="protein sequence ID" value="BCT92946.1"/>
    <property type="molecule type" value="Genomic_DNA"/>
</dbReference>
<accession>A0ABM7Q6R5</accession>
<protein>
    <recommendedName>
        <fullName evidence="5">NirD/YgiW/YdeI family stress tolerance protein</fullName>
    </recommendedName>
</protein>
<evidence type="ECO:0000256" key="2">
    <source>
        <dbReference type="SAM" id="SignalP"/>
    </source>
</evidence>
<feature type="signal peptide" evidence="2">
    <location>
        <begin position="1"/>
        <end position="21"/>
    </location>
</feature>
<evidence type="ECO:0000256" key="1">
    <source>
        <dbReference type="ARBA" id="ARBA00022729"/>
    </source>
</evidence>
<evidence type="ECO:0000313" key="3">
    <source>
        <dbReference type="EMBL" id="BCT92946.1"/>
    </source>
</evidence>
<dbReference type="InterPro" id="IPR036700">
    <property type="entry name" value="BOBF_sf"/>
</dbReference>
<feature type="chain" id="PRO_5046496440" description="NirD/YgiW/YdeI family stress tolerance protein" evidence="2">
    <location>
        <begin position="22"/>
        <end position="129"/>
    </location>
</feature>
<dbReference type="InterPro" id="IPR005220">
    <property type="entry name" value="CarO-like"/>
</dbReference>
<dbReference type="PANTHER" id="PTHR36571:SF1">
    <property type="entry name" value="PROTEIN YGIW"/>
    <property type="match status" value="1"/>
</dbReference>
<dbReference type="RefSeq" id="WP_213433902.1">
    <property type="nucleotide sequence ID" value="NZ_AP024545.1"/>
</dbReference>